<organism evidence="3 4">
    <name type="scientific">Paenibacillus thalictri</name>
    <dbReference type="NCBI Taxonomy" id="2527873"/>
    <lineage>
        <taxon>Bacteria</taxon>
        <taxon>Bacillati</taxon>
        <taxon>Bacillota</taxon>
        <taxon>Bacilli</taxon>
        <taxon>Bacillales</taxon>
        <taxon>Paenibacillaceae</taxon>
        <taxon>Paenibacillus</taxon>
    </lineage>
</organism>
<reference evidence="3 4" key="1">
    <citation type="submission" date="2019-02" db="EMBL/GenBank/DDBJ databases">
        <title>Paenibacillus sp. nov., isolated from surface-sterilized tissue of Thalictrum simplex L.</title>
        <authorList>
            <person name="Tuo L."/>
        </authorList>
    </citation>
    <scope>NUCLEOTIDE SEQUENCE [LARGE SCALE GENOMIC DNA]</scope>
    <source>
        <strain evidence="3 4">N2SHLJ1</strain>
    </source>
</reference>
<keyword evidence="4" id="KW-1185">Reference proteome</keyword>
<feature type="domain" description="Transposon Tn7 transposition protein TnsD C-terminal" evidence="2">
    <location>
        <begin position="218"/>
        <end position="578"/>
    </location>
</feature>
<gene>
    <name evidence="3" type="ORF">EYB31_38315</name>
</gene>
<dbReference type="Pfam" id="PF15978">
    <property type="entry name" value="TnsD"/>
    <property type="match status" value="1"/>
</dbReference>
<protein>
    <submittedName>
        <fullName evidence="3">Uncharacterized protein</fullName>
    </submittedName>
</protein>
<evidence type="ECO:0000259" key="2">
    <source>
        <dbReference type="Pfam" id="PF15978"/>
    </source>
</evidence>
<dbReference type="Pfam" id="PF06527">
    <property type="entry name" value="TniQ"/>
    <property type="match status" value="1"/>
</dbReference>
<sequence length="650" mass="75998">MVNLGFFPTPYPNEDFRSVVYRYHYYEHGTVYSKTIQQLFGLNTFKIRHLPRNIDYLHRRVPRQAKLTDNLLKTTLLRLFQLFSTKGQSKEVMDDILYGDEGKTSLAGVLSGSSEKGMISESIKYCPKCLNDDYKTYGECFVHKYHQIQYLDVCYNHNVYLISTCSKCDEILARPIGDNLLCKPECPHGHQLAEVDLHQTAALGQLKYELIRDIIYLNENYLDICAVEISQKLLACLGERGYIHPSGIVYKTQLLHDFFEFYSEEILTNFGQKKSQLYARRTIKRLFNPEYMYSQIYFYILLMRFLEGSVEKFLSTNYSFAIELPFGSGPWGCRNLSCSSYPEQTIKSYKMIQRGGYISGEFGCIHCGYTYIRKKRFKNKEQDETLFIVTLGFKLHDQIQELIKDGLKINEISKQLHISGRTVAKYFLGRPKRIKKDKADICVDEILEGLKEVSATGDELKLIRFRDIFRHLLHEGNTLSRADLKKLHPVQYNWLSKHDKVWFDKNMPSVRKGGNRELNLDLIDLEISNKIKSISKQIFHENPAKQIKPYTILARLSKKDIGRYELYKSSLPLCHKALDECAEQRIDYLIRVLPEVVEFLKENRYRNITFDSLKIRKGYKSCTEEERLKIEAVLRQYIEKIETEIKEAGL</sequence>
<dbReference type="InterPro" id="IPR032750">
    <property type="entry name" value="TnsD_C"/>
</dbReference>
<feature type="domain" description="TniQ" evidence="1">
    <location>
        <begin position="6"/>
        <end position="161"/>
    </location>
</feature>
<accession>A0A4Q9DDN2</accession>
<name>A0A4Q9DDN2_9BACL</name>
<proteinExistence type="predicted"/>
<dbReference type="RefSeq" id="WP_131018889.1">
    <property type="nucleotide sequence ID" value="NZ_SIRE01000046.1"/>
</dbReference>
<evidence type="ECO:0000313" key="3">
    <source>
        <dbReference type="EMBL" id="TBL68372.1"/>
    </source>
</evidence>
<dbReference type="Proteomes" id="UP000293142">
    <property type="component" value="Unassembled WGS sequence"/>
</dbReference>
<dbReference type="EMBL" id="SIRE01000046">
    <property type="protein sequence ID" value="TBL68372.1"/>
    <property type="molecule type" value="Genomic_DNA"/>
</dbReference>
<dbReference type="OrthoDB" id="470139at2"/>
<dbReference type="Gene3D" id="1.10.10.60">
    <property type="entry name" value="Homeodomain-like"/>
    <property type="match status" value="1"/>
</dbReference>
<dbReference type="InterPro" id="IPR009492">
    <property type="entry name" value="TniQ"/>
</dbReference>
<evidence type="ECO:0000313" key="4">
    <source>
        <dbReference type="Proteomes" id="UP000293142"/>
    </source>
</evidence>
<evidence type="ECO:0000259" key="1">
    <source>
        <dbReference type="Pfam" id="PF06527"/>
    </source>
</evidence>
<comment type="caution">
    <text evidence="3">The sequence shown here is derived from an EMBL/GenBank/DDBJ whole genome shotgun (WGS) entry which is preliminary data.</text>
</comment>
<dbReference type="AlphaFoldDB" id="A0A4Q9DDN2"/>